<dbReference type="InterPro" id="IPR002347">
    <property type="entry name" value="SDR_fam"/>
</dbReference>
<dbReference type="Pfam" id="PF13561">
    <property type="entry name" value="adh_short_C2"/>
    <property type="match status" value="1"/>
</dbReference>
<feature type="domain" description="Ketoreductase" evidence="3">
    <location>
        <begin position="7"/>
        <end position="190"/>
    </location>
</feature>
<sequence length="254" mass="26148">MSALSNKVAIITGASSGIGYATAKLFAREGAKLVVAARRRAELDALVEEITQTGGRAVALVGDVKDESFAKDLVGLAKTEFGGLDVAFNNAGTMGEMGATTDVSLSEWEDTIRTNLTSAFLGAKYQIPAMLERGGGSLIFTSTFVGYTVGFPGTAAYAASKAGLIGLTQTLASEFGARGVRVNALLPGGTDTPMGRIFANTPETLAFVQGLHALKRMASPDEIAQSALYLASDASSFTTGSALLADGGFSINRT</sequence>
<dbReference type="OrthoDB" id="9803628at2"/>
<reference evidence="4 5" key="1">
    <citation type="submission" date="2016-06" db="EMBL/GenBank/DDBJ databases">
        <title>Insight into the functional genes involving in sulfur oxidation in Pearl River water.</title>
        <authorList>
            <person name="Luo J."/>
            <person name="Tan X."/>
            <person name="Lin W."/>
        </authorList>
    </citation>
    <scope>NUCLEOTIDE SEQUENCE [LARGE SCALE GENOMIC DNA]</scope>
    <source>
        <strain evidence="4 5">LS2</strain>
    </source>
</reference>
<dbReference type="InterPro" id="IPR057326">
    <property type="entry name" value="KR_dom"/>
</dbReference>
<organism evidence="4 5">
    <name type="scientific">Halothiobacillus diazotrophicus</name>
    <dbReference type="NCBI Taxonomy" id="1860122"/>
    <lineage>
        <taxon>Bacteria</taxon>
        <taxon>Pseudomonadati</taxon>
        <taxon>Pseudomonadota</taxon>
        <taxon>Gammaproteobacteria</taxon>
        <taxon>Chromatiales</taxon>
        <taxon>Halothiobacillaceae</taxon>
        <taxon>Halothiobacillus</taxon>
    </lineage>
</organism>
<protein>
    <submittedName>
        <fullName evidence="4">Short-chain dehydrogenase</fullName>
    </submittedName>
</protein>
<evidence type="ECO:0000259" key="3">
    <source>
        <dbReference type="SMART" id="SM00822"/>
    </source>
</evidence>
<dbReference type="KEGG" id="haz:A9404_04375"/>
<evidence type="ECO:0000313" key="4">
    <source>
        <dbReference type="EMBL" id="ANJ68277.1"/>
    </source>
</evidence>
<dbReference type="Proteomes" id="UP000078596">
    <property type="component" value="Chromosome"/>
</dbReference>
<proteinExistence type="inferred from homology"/>
<evidence type="ECO:0000256" key="1">
    <source>
        <dbReference type="ARBA" id="ARBA00006484"/>
    </source>
</evidence>
<dbReference type="PANTHER" id="PTHR24321:SF11">
    <property type="entry name" value="BLR0893 PROTEIN"/>
    <property type="match status" value="1"/>
</dbReference>
<gene>
    <name evidence="4" type="ORF">A9404_04375</name>
</gene>
<keyword evidence="2" id="KW-0560">Oxidoreductase</keyword>
<dbReference type="PANTHER" id="PTHR24321">
    <property type="entry name" value="DEHYDROGENASES, SHORT CHAIN"/>
    <property type="match status" value="1"/>
</dbReference>
<dbReference type="AlphaFoldDB" id="A0A191ZKA3"/>
<name>A0A191ZKA3_9GAMM</name>
<accession>A0A191ZKA3</accession>
<dbReference type="Gene3D" id="3.40.50.720">
    <property type="entry name" value="NAD(P)-binding Rossmann-like Domain"/>
    <property type="match status" value="1"/>
</dbReference>
<dbReference type="SMART" id="SM00822">
    <property type="entry name" value="PKS_KR"/>
    <property type="match status" value="1"/>
</dbReference>
<dbReference type="GO" id="GO:0016491">
    <property type="term" value="F:oxidoreductase activity"/>
    <property type="evidence" value="ECO:0007669"/>
    <property type="project" value="UniProtKB-KW"/>
</dbReference>
<comment type="similarity">
    <text evidence="1">Belongs to the short-chain dehydrogenases/reductases (SDR) family.</text>
</comment>
<dbReference type="FunFam" id="3.40.50.720:FF:000084">
    <property type="entry name" value="Short-chain dehydrogenase reductase"/>
    <property type="match status" value="1"/>
</dbReference>
<dbReference type="SUPFAM" id="SSF51735">
    <property type="entry name" value="NAD(P)-binding Rossmann-fold domains"/>
    <property type="match status" value="1"/>
</dbReference>
<dbReference type="InterPro" id="IPR036291">
    <property type="entry name" value="NAD(P)-bd_dom_sf"/>
</dbReference>
<dbReference type="CDD" id="cd05233">
    <property type="entry name" value="SDR_c"/>
    <property type="match status" value="1"/>
</dbReference>
<dbReference type="RefSeq" id="WP_066102782.1">
    <property type="nucleotide sequence ID" value="NZ_CP016027.1"/>
</dbReference>
<dbReference type="EMBL" id="CP016027">
    <property type="protein sequence ID" value="ANJ68277.1"/>
    <property type="molecule type" value="Genomic_DNA"/>
</dbReference>
<evidence type="ECO:0000256" key="2">
    <source>
        <dbReference type="ARBA" id="ARBA00023002"/>
    </source>
</evidence>
<dbReference type="PRINTS" id="PR00080">
    <property type="entry name" value="SDRFAMILY"/>
</dbReference>
<keyword evidence="5" id="KW-1185">Reference proteome</keyword>
<evidence type="ECO:0000313" key="5">
    <source>
        <dbReference type="Proteomes" id="UP000078596"/>
    </source>
</evidence>
<dbReference type="STRING" id="1860122.A9404_04375"/>
<dbReference type="PRINTS" id="PR00081">
    <property type="entry name" value="GDHRDH"/>
</dbReference>
<dbReference type="NCBIfam" id="NF005681">
    <property type="entry name" value="PRK07478.1"/>
    <property type="match status" value="1"/>
</dbReference>